<dbReference type="Gene3D" id="3.40.50.200">
    <property type="entry name" value="Peptidase S8/S53 domain"/>
    <property type="match status" value="1"/>
</dbReference>
<dbReference type="InterPro" id="IPR015500">
    <property type="entry name" value="Peptidase_S8_subtilisin-rel"/>
</dbReference>
<reference evidence="9 10" key="1">
    <citation type="submission" date="2017-09" db="EMBL/GenBank/DDBJ databases">
        <title>Draft Genome Sequence of Corynebacterium accolens AH4003.</title>
        <authorList>
            <person name="Chen Y."/>
            <person name="Oosthuysen W.F."/>
            <person name="Kelley S."/>
            <person name="Horswill A."/>
        </authorList>
    </citation>
    <scope>NUCLEOTIDE SEQUENCE [LARGE SCALE GENOMIC DNA]</scope>
    <source>
        <strain evidence="9 10">AH4003</strain>
    </source>
</reference>
<dbReference type="PROSITE" id="PS00136">
    <property type="entry name" value="SUBTILASE_ASP"/>
    <property type="match status" value="1"/>
</dbReference>
<evidence type="ECO:0000313" key="9">
    <source>
        <dbReference type="EMBL" id="PCC84019.1"/>
    </source>
</evidence>
<evidence type="ECO:0000256" key="5">
    <source>
        <dbReference type="PROSITE-ProRule" id="PRU01240"/>
    </source>
</evidence>
<evidence type="ECO:0000256" key="1">
    <source>
        <dbReference type="ARBA" id="ARBA00011073"/>
    </source>
</evidence>
<dbReference type="GO" id="GO:0004252">
    <property type="term" value="F:serine-type endopeptidase activity"/>
    <property type="evidence" value="ECO:0007669"/>
    <property type="project" value="UniProtKB-UniRule"/>
</dbReference>
<feature type="active site" description="Charge relay system" evidence="5">
    <location>
        <position position="114"/>
    </location>
</feature>
<dbReference type="PRINTS" id="PR00723">
    <property type="entry name" value="SUBTILISIN"/>
</dbReference>
<dbReference type="InterPro" id="IPR050131">
    <property type="entry name" value="Peptidase_S8_subtilisin-like"/>
</dbReference>
<evidence type="ECO:0000256" key="3">
    <source>
        <dbReference type="ARBA" id="ARBA00022801"/>
    </source>
</evidence>
<dbReference type="SUPFAM" id="SSF52743">
    <property type="entry name" value="Subtilisin-like"/>
    <property type="match status" value="1"/>
</dbReference>
<accession>A0A2A4ANE7</accession>
<evidence type="ECO:0000259" key="8">
    <source>
        <dbReference type="Pfam" id="PF00082"/>
    </source>
</evidence>
<keyword evidence="2 5" id="KW-0645">Protease</keyword>
<dbReference type="InterPro" id="IPR023828">
    <property type="entry name" value="Peptidase_S8_Ser-AS"/>
</dbReference>
<dbReference type="PANTHER" id="PTHR43806:SF11">
    <property type="entry name" value="CEREVISIN-RELATED"/>
    <property type="match status" value="1"/>
</dbReference>
<name>A0A2A4ANE7_9CORY</name>
<dbReference type="PROSITE" id="PS51892">
    <property type="entry name" value="SUBTILASE"/>
    <property type="match status" value="1"/>
</dbReference>
<feature type="chain" id="PRO_5039575658" evidence="7">
    <location>
        <begin position="27"/>
        <end position="404"/>
    </location>
</feature>
<dbReference type="EMBL" id="NWBP01000001">
    <property type="protein sequence ID" value="PCC84019.1"/>
    <property type="molecule type" value="Genomic_DNA"/>
</dbReference>
<evidence type="ECO:0000256" key="4">
    <source>
        <dbReference type="ARBA" id="ARBA00022825"/>
    </source>
</evidence>
<keyword evidence="4 5" id="KW-0720">Serine protease</keyword>
<evidence type="ECO:0000256" key="2">
    <source>
        <dbReference type="ARBA" id="ARBA00022670"/>
    </source>
</evidence>
<dbReference type="PANTHER" id="PTHR43806">
    <property type="entry name" value="PEPTIDASE S8"/>
    <property type="match status" value="1"/>
</dbReference>
<comment type="similarity">
    <text evidence="1 5 6">Belongs to the peptidase S8 family.</text>
</comment>
<keyword evidence="3 5" id="KW-0378">Hydrolase</keyword>
<dbReference type="InterPro" id="IPR000209">
    <property type="entry name" value="Peptidase_S8/S53_dom"/>
</dbReference>
<dbReference type="InterPro" id="IPR023827">
    <property type="entry name" value="Peptidase_S8_Asp-AS"/>
</dbReference>
<feature type="domain" description="Peptidase S8/S53" evidence="8">
    <location>
        <begin position="72"/>
        <end position="335"/>
    </location>
</feature>
<keyword evidence="7" id="KW-0732">Signal</keyword>
<proteinExistence type="inferred from homology"/>
<dbReference type="Proteomes" id="UP000218690">
    <property type="component" value="Unassembled WGS sequence"/>
</dbReference>
<dbReference type="PROSITE" id="PS00137">
    <property type="entry name" value="SUBTILASE_HIS"/>
    <property type="match status" value="1"/>
</dbReference>
<comment type="caution">
    <text evidence="9">The sequence shown here is derived from an EMBL/GenBank/DDBJ whole genome shotgun (WGS) entry which is preliminary data.</text>
</comment>
<sequence length="404" mass="42110">MVNSKVVQKKLAALLLAGFPSAAAISASTAPTLASAREPDVACAQPIAAAQSPHTSAEQSAYRARLHSFATGEGIKVAIIDTGISPHPQLRALRGVDDFVTPEEPDPLRDCDVHGTAVAGVIAGYDIGIAPRAEILSIRQTSAHYRHRAADSESTSGTLETLAAALNRALDEQAKVINISVVSCVPSDAADRVDTHDLNAALQRAEHEGTVIVAASGNASSDGCTKEDTVYPAQADTVLAVGALSTAHEVADYSIPARNGAPELSAEGHVPLALAPGNQWAKAKTTDGKQAAEFHGTSFAAPVVTGTVALLAQRYPHDSAAQLRERIYAAAEPGHGFIDPLQALTFHRAQDNDKNAEAEDEEKTVTVYPAAVHRSQAPTRLMTLLGALGLAGVLAATLRRAKQH</sequence>
<dbReference type="InterPro" id="IPR022398">
    <property type="entry name" value="Peptidase_S8_His-AS"/>
</dbReference>
<feature type="active site" description="Charge relay system" evidence="5">
    <location>
        <position position="298"/>
    </location>
</feature>
<feature type="active site" description="Charge relay system" evidence="5">
    <location>
        <position position="81"/>
    </location>
</feature>
<organism evidence="9 10">
    <name type="scientific">Corynebacterium accolens</name>
    <dbReference type="NCBI Taxonomy" id="38284"/>
    <lineage>
        <taxon>Bacteria</taxon>
        <taxon>Bacillati</taxon>
        <taxon>Actinomycetota</taxon>
        <taxon>Actinomycetes</taxon>
        <taxon>Mycobacteriales</taxon>
        <taxon>Corynebacteriaceae</taxon>
        <taxon>Corynebacterium</taxon>
    </lineage>
</organism>
<feature type="signal peptide" evidence="7">
    <location>
        <begin position="1"/>
        <end position="26"/>
    </location>
</feature>
<dbReference type="Pfam" id="PF00082">
    <property type="entry name" value="Peptidase_S8"/>
    <property type="match status" value="1"/>
</dbReference>
<dbReference type="GO" id="GO:0006508">
    <property type="term" value="P:proteolysis"/>
    <property type="evidence" value="ECO:0007669"/>
    <property type="project" value="UniProtKB-KW"/>
</dbReference>
<dbReference type="InterPro" id="IPR036852">
    <property type="entry name" value="Peptidase_S8/S53_dom_sf"/>
</dbReference>
<evidence type="ECO:0000256" key="7">
    <source>
        <dbReference type="SAM" id="SignalP"/>
    </source>
</evidence>
<evidence type="ECO:0000256" key="6">
    <source>
        <dbReference type="RuleBase" id="RU003355"/>
    </source>
</evidence>
<dbReference type="PROSITE" id="PS00138">
    <property type="entry name" value="SUBTILASE_SER"/>
    <property type="match status" value="1"/>
</dbReference>
<dbReference type="AlphaFoldDB" id="A0A2A4ANE7"/>
<evidence type="ECO:0000313" key="10">
    <source>
        <dbReference type="Proteomes" id="UP000218690"/>
    </source>
</evidence>
<protein>
    <submittedName>
        <fullName evidence="9">Peptidase S8</fullName>
    </submittedName>
</protein>
<gene>
    <name evidence="9" type="ORF">COM45_00965</name>
</gene>